<feature type="domain" description="Dienelactone hydrolase" evidence="3">
    <location>
        <begin position="95"/>
        <end position="246"/>
    </location>
</feature>
<evidence type="ECO:0000313" key="4">
    <source>
        <dbReference type="EMBL" id="PKU22863.1"/>
    </source>
</evidence>
<protein>
    <recommendedName>
        <fullName evidence="3">Dienelactone hydrolase domain-containing protein</fullName>
    </recommendedName>
</protein>
<comment type="caution">
    <text evidence="4">The sequence shown here is derived from an EMBL/GenBank/DDBJ whole genome shotgun (WGS) entry which is preliminary data.</text>
</comment>
<dbReference type="PANTHER" id="PTHR43037">
    <property type="entry name" value="UNNAMED PRODUCT-RELATED"/>
    <property type="match status" value="1"/>
</dbReference>
<dbReference type="InterPro" id="IPR002925">
    <property type="entry name" value="Dienelactn_hydro"/>
</dbReference>
<evidence type="ECO:0000313" key="5">
    <source>
        <dbReference type="Proteomes" id="UP000233293"/>
    </source>
</evidence>
<dbReference type="PANTHER" id="PTHR43037:SF1">
    <property type="entry name" value="BLL1128 PROTEIN"/>
    <property type="match status" value="1"/>
</dbReference>
<evidence type="ECO:0000256" key="2">
    <source>
        <dbReference type="SAM" id="MobiDB-lite"/>
    </source>
</evidence>
<organism evidence="4 5">
    <name type="scientific">Telmatospirillum siberiense</name>
    <dbReference type="NCBI Taxonomy" id="382514"/>
    <lineage>
        <taxon>Bacteria</taxon>
        <taxon>Pseudomonadati</taxon>
        <taxon>Pseudomonadota</taxon>
        <taxon>Alphaproteobacteria</taxon>
        <taxon>Rhodospirillales</taxon>
        <taxon>Rhodospirillaceae</taxon>
        <taxon>Telmatospirillum</taxon>
    </lineage>
</organism>
<dbReference type="InterPro" id="IPR029058">
    <property type="entry name" value="AB_hydrolase_fold"/>
</dbReference>
<keyword evidence="5" id="KW-1185">Reference proteome</keyword>
<reference evidence="5" key="1">
    <citation type="submission" date="2017-12" db="EMBL/GenBank/DDBJ databases">
        <title>Draft genome sequence of Telmatospirillum siberiense 26-4b1T, an acidotolerant peatland alphaproteobacterium potentially involved in sulfur cycling.</title>
        <authorList>
            <person name="Hausmann B."/>
            <person name="Pjevac P."/>
            <person name="Schreck K."/>
            <person name="Herbold C.W."/>
            <person name="Daims H."/>
            <person name="Wagner M."/>
            <person name="Pester M."/>
            <person name="Loy A."/>
        </authorList>
    </citation>
    <scope>NUCLEOTIDE SEQUENCE [LARGE SCALE GENOMIC DNA]</scope>
    <source>
        <strain evidence="5">26-4b1</strain>
    </source>
</reference>
<accession>A0A2N3PR33</accession>
<dbReference type="Gene3D" id="3.40.50.1820">
    <property type="entry name" value="alpha/beta hydrolase"/>
    <property type="match status" value="1"/>
</dbReference>
<proteinExistence type="predicted"/>
<sequence>MRPGTGISSTWHGSPFSSGSIRPGSRWPQGPFDRTLPYGELDLLAASPSNGSMIRFFASALCLTLGLAAFGEAKASTMEFEGYDRTFEMYVPATTPRPLPVVLILHGGRGTAAQMRRYTDFDSLAAKEGILAVYPQGLNGHWNDGRPELGNNNLSHQASEANDVDFLLALVDNLVSHGLADPKRVYVTGISNGGMMAIRLACEHPGRIAGIAVVAANQPVEADCEPQTPVPALFFHGTNDRFVPYAGGDILQWANVDRGKVLSAAETVATWRKINGCTGEARKQRLVDGSRKGSLPIDKVTFEPCDGAPVERVIIRGGGHAWPGARQAPAVDEILGPAGTDLIANTEIWDFFKAQPTR</sequence>
<dbReference type="GO" id="GO:0016787">
    <property type="term" value="F:hydrolase activity"/>
    <property type="evidence" value="ECO:0007669"/>
    <property type="project" value="InterPro"/>
</dbReference>
<dbReference type="Pfam" id="PF01738">
    <property type="entry name" value="DLH"/>
    <property type="match status" value="1"/>
</dbReference>
<dbReference type="InterPro" id="IPR050955">
    <property type="entry name" value="Plant_Biomass_Hydrol_Est"/>
</dbReference>
<evidence type="ECO:0000256" key="1">
    <source>
        <dbReference type="ARBA" id="ARBA00022729"/>
    </source>
</evidence>
<dbReference type="ESTHER" id="9prot-a0a2n3pr33">
    <property type="family name" value="Esterase_phb"/>
</dbReference>
<dbReference type="SUPFAM" id="SSF53474">
    <property type="entry name" value="alpha/beta-Hydrolases"/>
    <property type="match status" value="1"/>
</dbReference>
<keyword evidence="1" id="KW-0732">Signal</keyword>
<gene>
    <name evidence="4" type="ORF">CWS72_19610</name>
</gene>
<name>A0A2N3PR33_9PROT</name>
<dbReference type="EMBL" id="PIUM01000026">
    <property type="protein sequence ID" value="PKU22863.1"/>
    <property type="molecule type" value="Genomic_DNA"/>
</dbReference>
<dbReference type="AlphaFoldDB" id="A0A2N3PR33"/>
<feature type="compositionally biased region" description="Polar residues" evidence="2">
    <location>
        <begin position="1"/>
        <end position="20"/>
    </location>
</feature>
<evidence type="ECO:0000259" key="3">
    <source>
        <dbReference type="Pfam" id="PF01738"/>
    </source>
</evidence>
<feature type="region of interest" description="Disordered" evidence="2">
    <location>
        <begin position="1"/>
        <end position="29"/>
    </location>
</feature>
<dbReference type="Proteomes" id="UP000233293">
    <property type="component" value="Unassembled WGS sequence"/>
</dbReference>